<dbReference type="AlphaFoldDB" id="B8BJX5"/>
<name>B8BJX5_ORYSI</name>
<accession>B8BJX5</accession>
<dbReference type="Proteomes" id="UP000007015">
    <property type="component" value="Chromosome 11"/>
</dbReference>
<dbReference type="PANTHER" id="PTHR47592:SF27">
    <property type="entry name" value="OS08G0421700 PROTEIN"/>
    <property type="match status" value="1"/>
</dbReference>
<dbReference type="Gramene" id="BGIOSGA034198-TA">
    <property type="protein sequence ID" value="BGIOSGA034198-PA"/>
    <property type="gene ID" value="BGIOSGA034198"/>
</dbReference>
<dbReference type="PANTHER" id="PTHR47592">
    <property type="entry name" value="PBF68 PROTEIN"/>
    <property type="match status" value="1"/>
</dbReference>
<gene>
    <name evidence="2" type="ORF">OsI_35706</name>
</gene>
<dbReference type="EMBL" id="CM000136">
    <property type="protein sequence ID" value="EEC67961.1"/>
    <property type="molecule type" value="Genomic_DNA"/>
</dbReference>
<reference evidence="2 3" key="1">
    <citation type="journal article" date="2005" name="PLoS Biol.">
        <title>The genomes of Oryza sativa: a history of duplications.</title>
        <authorList>
            <person name="Yu J."/>
            <person name="Wang J."/>
            <person name="Lin W."/>
            <person name="Li S."/>
            <person name="Li H."/>
            <person name="Zhou J."/>
            <person name="Ni P."/>
            <person name="Dong W."/>
            <person name="Hu S."/>
            <person name="Zeng C."/>
            <person name="Zhang J."/>
            <person name="Zhang Y."/>
            <person name="Li R."/>
            <person name="Xu Z."/>
            <person name="Li S."/>
            <person name="Li X."/>
            <person name="Zheng H."/>
            <person name="Cong L."/>
            <person name="Lin L."/>
            <person name="Yin J."/>
            <person name="Geng J."/>
            <person name="Li G."/>
            <person name="Shi J."/>
            <person name="Liu J."/>
            <person name="Lv H."/>
            <person name="Li J."/>
            <person name="Wang J."/>
            <person name="Deng Y."/>
            <person name="Ran L."/>
            <person name="Shi X."/>
            <person name="Wang X."/>
            <person name="Wu Q."/>
            <person name="Li C."/>
            <person name="Ren X."/>
            <person name="Wang J."/>
            <person name="Wang X."/>
            <person name="Li D."/>
            <person name="Liu D."/>
            <person name="Zhang X."/>
            <person name="Ji Z."/>
            <person name="Zhao W."/>
            <person name="Sun Y."/>
            <person name="Zhang Z."/>
            <person name="Bao J."/>
            <person name="Han Y."/>
            <person name="Dong L."/>
            <person name="Ji J."/>
            <person name="Chen P."/>
            <person name="Wu S."/>
            <person name="Liu J."/>
            <person name="Xiao Y."/>
            <person name="Bu D."/>
            <person name="Tan J."/>
            <person name="Yang L."/>
            <person name="Ye C."/>
            <person name="Zhang J."/>
            <person name="Xu J."/>
            <person name="Zhou Y."/>
            <person name="Yu Y."/>
            <person name="Zhang B."/>
            <person name="Zhuang S."/>
            <person name="Wei H."/>
            <person name="Liu B."/>
            <person name="Lei M."/>
            <person name="Yu H."/>
            <person name="Li Y."/>
            <person name="Xu H."/>
            <person name="Wei S."/>
            <person name="He X."/>
            <person name="Fang L."/>
            <person name="Zhang Z."/>
            <person name="Zhang Y."/>
            <person name="Huang X."/>
            <person name="Su Z."/>
            <person name="Tong W."/>
            <person name="Li J."/>
            <person name="Tong Z."/>
            <person name="Li S."/>
            <person name="Ye J."/>
            <person name="Wang L."/>
            <person name="Fang L."/>
            <person name="Lei T."/>
            <person name="Chen C."/>
            <person name="Chen H."/>
            <person name="Xu Z."/>
            <person name="Li H."/>
            <person name="Huang H."/>
            <person name="Zhang F."/>
            <person name="Xu H."/>
            <person name="Li N."/>
            <person name="Zhao C."/>
            <person name="Li S."/>
            <person name="Dong L."/>
            <person name="Huang Y."/>
            <person name="Li L."/>
            <person name="Xi Y."/>
            <person name="Qi Q."/>
            <person name="Li W."/>
            <person name="Zhang B."/>
            <person name="Hu W."/>
            <person name="Zhang Y."/>
            <person name="Tian X."/>
            <person name="Jiao Y."/>
            <person name="Liang X."/>
            <person name="Jin J."/>
            <person name="Gao L."/>
            <person name="Zheng W."/>
            <person name="Hao B."/>
            <person name="Liu S."/>
            <person name="Wang W."/>
            <person name="Yuan L."/>
            <person name="Cao M."/>
            <person name="McDermott J."/>
            <person name="Samudrala R."/>
            <person name="Wang J."/>
            <person name="Wong G.K."/>
            <person name="Yang H."/>
        </authorList>
    </citation>
    <scope>NUCLEOTIDE SEQUENCE [LARGE SCALE GENOMIC DNA]</scope>
    <source>
        <strain evidence="3">cv. 93-11</strain>
    </source>
</reference>
<evidence type="ECO:0000313" key="3">
    <source>
        <dbReference type="Proteomes" id="UP000007015"/>
    </source>
</evidence>
<evidence type="ECO:0000313" key="2">
    <source>
        <dbReference type="EMBL" id="EEC67961.1"/>
    </source>
</evidence>
<dbReference type="HOGENOM" id="CLU_2562420_0_0_1"/>
<dbReference type="OMA" id="HVCANIF"/>
<dbReference type="InterPro" id="IPR054722">
    <property type="entry name" value="PolX-like_BBD"/>
</dbReference>
<protein>
    <recommendedName>
        <fullName evidence="1">Retrovirus-related Pol polyprotein from transposon TNT 1-94-like beta-barrel domain-containing protein</fullName>
    </recommendedName>
</protein>
<proteinExistence type="predicted"/>
<keyword evidence="3" id="KW-1185">Reference proteome</keyword>
<dbReference type="Pfam" id="PF22936">
    <property type="entry name" value="Pol_BBD"/>
    <property type="match status" value="1"/>
</dbReference>
<organism evidence="2 3">
    <name type="scientific">Oryza sativa subsp. indica</name>
    <name type="common">Rice</name>
    <dbReference type="NCBI Taxonomy" id="39946"/>
    <lineage>
        <taxon>Eukaryota</taxon>
        <taxon>Viridiplantae</taxon>
        <taxon>Streptophyta</taxon>
        <taxon>Embryophyta</taxon>
        <taxon>Tracheophyta</taxon>
        <taxon>Spermatophyta</taxon>
        <taxon>Magnoliopsida</taxon>
        <taxon>Liliopsida</taxon>
        <taxon>Poales</taxon>
        <taxon>Poaceae</taxon>
        <taxon>BOP clade</taxon>
        <taxon>Oryzoideae</taxon>
        <taxon>Oryzeae</taxon>
        <taxon>Oryzinae</taxon>
        <taxon>Oryza</taxon>
        <taxon>Oryza sativa</taxon>
    </lineage>
</organism>
<sequence>MVISEGRGTSGYGKILPTVLSVFHSPDWWVDTGANIHVCANIFLFSSYQVGKGSSLLMENGSLGAVHGVGTVDLKFTSGKTV</sequence>
<feature type="domain" description="Retrovirus-related Pol polyprotein from transposon TNT 1-94-like beta-barrel" evidence="1">
    <location>
        <begin position="28"/>
        <end position="81"/>
    </location>
</feature>
<evidence type="ECO:0000259" key="1">
    <source>
        <dbReference type="Pfam" id="PF22936"/>
    </source>
</evidence>